<dbReference type="NCBIfam" id="NF041278">
    <property type="entry name" value="CmcJ_NvfI_EfuI"/>
    <property type="match status" value="1"/>
</dbReference>
<reference evidence="2 3" key="2">
    <citation type="submission" date="2015-05" db="EMBL/GenBank/DDBJ databases">
        <authorList>
            <person name="Morales-Cruz A."/>
            <person name="Amrine K.C."/>
            <person name="Cantu D."/>
        </authorList>
    </citation>
    <scope>NUCLEOTIDE SEQUENCE [LARGE SCALE GENOMIC DNA]</scope>
    <source>
        <strain evidence="2">DA912</strain>
    </source>
</reference>
<dbReference type="STRING" id="1214573.A0A0G2HV18"/>
<dbReference type="Proteomes" id="UP000034680">
    <property type="component" value="Unassembled WGS sequence"/>
</dbReference>
<dbReference type="PANTHER" id="PTHR34598">
    <property type="entry name" value="BLL6449 PROTEIN"/>
    <property type="match status" value="1"/>
</dbReference>
<proteinExistence type="inferred from homology"/>
<dbReference type="OrthoDB" id="412788at2759"/>
<organism evidence="2 3">
    <name type="scientific">Diaporthe ampelina</name>
    <dbReference type="NCBI Taxonomy" id="1214573"/>
    <lineage>
        <taxon>Eukaryota</taxon>
        <taxon>Fungi</taxon>
        <taxon>Dikarya</taxon>
        <taxon>Ascomycota</taxon>
        <taxon>Pezizomycotina</taxon>
        <taxon>Sordariomycetes</taxon>
        <taxon>Sordariomycetidae</taxon>
        <taxon>Diaporthales</taxon>
        <taxon>Diaporthaceae</taxon>
        <taxon>Diaporthe</taxon>
    </lineage>
</organism>
<keyword evidence="3" id="KW-1185">Reference proteome</keyword>
<accession>A0A0G2HV18</accession>
<dbReference type="InterPro" id="IPR044053">
    <property type="entry name" value="AsaB-like"/>
</dbReference>
<dbReference type="AlphaFoldDB" id="A0A0G2HV18"/>
<evidence type="ECO:0000313" key="2">
    <source>
        <dbReference type="EMBL" id="KKY31890.1"/>
    </source>
</evidence>
<dbReference type="GO" id="GO:0016491">
    <property type="term" value="F:oxidoreductase activity"/>
    <property type="evidence" value="ECO:0007669"/>
    <property type="project" value="InterPro"/>
</dbReference>
<comment type="caution">
    <text evidence="2">The sequence shown here is derived from an EMBL/GenBank/DDBJ whole genome shotgun (WGS) entry which is preliminary data.</text>
</comment>
<evidence type="ECO:0000313" key="3">
    <source>
        <dbReference type="Proteomes" id="UP000034680"/>
    </source>
</evidence>
<comment type="similarity">
    <text evidence="1">Belongs to the asaB hydroxylase/desaturase family.</text>
</comment>
<dbReference type="PANTHER" id="PTHR34598:SF3">
    <property type="entry name" value="OXIDOREDUCTASE AN1597"/>
    <property type="match status" value="1"/>
</dbReference>
<name>A0A0G2HV18_9PEZI</name>
<sequence>MDLNGKCAAYDVLADINYFPATGKVITTQEWKPRYLGVSDDFTRKMTIRDIRGMEDQFGLDRNGFKFVKLPHKHRSAEDDEAIKAQWYPEVAGVIKELTGASTIPVFNHCIRQCNEPVSRGKLGPSGRWLAAASGHPHVDYAARPEDIQGTLEELNFPAEVARRFGSSPRFALVNAWRPLRTVQRDPLAVADAATVPDSDYQIRARHFKQSGARSGNYVMSHGRRKDQHAWYYMHEMQPDELVVFRNYDTKRNVPGWRCPHTAFEIPGTEGLLARESIEIRAVCFWD</sequence>
<gene>
    <name evidence="2" type="ORF">UCDDA912_g08179</name>
</gene>
<reference evidence="2 3" key="1">
    <citation type="submission" date="2015-05" db="EMBL/GenBank/DDBJ databases">
        <title>Distinctive expansion of gene families associated with plant cell wall degradation and secondary metabolism in the genomes of grapevine trunk pathogens.</title>
        <authorList>
            <person name="Lawrence D.P."/>
            <person name="Travadon R."/>
            <person name="Rolshausen P.E."/>
            <person name="Baumgartner K."/>
        </authorList>
    </citation>
    <scope>NUCLEOTIDE SEQUENCE [LARGE SCALE GENOMIC DNA]</scope>
    <source>
        <strain evidence="2">DA912</strain>
    </source>
</reference>
<dbReference type="EMBL" id="LCUC01000353">
    <property type="protein sequence ID" value="KKY31890.1"/>
    <property type="molecule type" value="Genomic_DNA"/>
</dbReference>
<protein>
    <submittedName>
        <fullName evidence="2">Putative 7alpha-cephem-methoxylase p8 chain related protein</fullName>
    </submittedName>
</protein>
<evidence type="ECO:0000256" key="1">
    <source>
        <dbReference type="ARBA" id="ARBA00023604"/>
    </source>
</evidence>